<dbReference type="PROSITE" id="PS51677">
    <property type="entry name" value="NODB"/>
    <property type="match status" value="1"/>
</dbReference>
<feature type="domain" description="NodB homology" evidence="2">
    <location>
        <begin position="118"/>
        <end position="292"/>
    </location>
</feature>
<keyword evidence="1" id="KW-0732">Signal</keyword>
<dbReference type="InterPro" id="IPR002509">
    <property type="entry name" value="NODB_dom"/>
</dbReference>
<dbReference type="EMBL" id="CAJZAF010000043">
    <property type="protein sequence ID" value="CAG9185577.1"/>
    <property type="molecule type" value="Genomic_DNA"/>
</dbReference>
<reference evidence="3 4" key="1">
    <citation type="submission" date="2021-08" db="EMBL/GenBank/DDBJ databases">
        <authorList>
            <person name="Peeters C."/>
        </authorList>
    </citation>
    <scope>NUCLEOTIDE SEQUENCE [LARGE SCALE GENOMIC DNA]</scope>
    <source>
        <strain evidence="3 4">LMG 23994</strain>
    </source>
</reference>
<sequence>MDKTLTPASRALWWGVLCIGQALKAGRLEKRMRFLAWLGCLFLVPTLANPGRAQQPVARDVPVLVYHRFAEHAVDTMTVRTETMRAHLRFLEDNGYRIVPLADVLAWRAGGPDNLPPRAVVLSVDDGHRSVYEVLWPMLASRPVHVTLFIYPSAISNASYAMTWDQLRALKRTGWFDIESHSYWHPNFRIERARLAPDGFRHFAHDQLRRSRERIEAEVGAPVTLLAWPFGIHDAELEAIATQEGYVSAFTIEAGAVTRRQPAMALPRYLITDQCDVHCLSRLLAATGKQHD</sequence>
<evidence type="ECO:0000313" key="4">
    <source>
        <dbReference type="Proteomes" id="UP000701702"/>
    </source>
</evidence>
<accession>A0ABN7ZNG6</accession>
<proteinExistence type="predicted"/>
<gene>
    <name evidence="3" type="ORF">LMG23994_05789</name>
</gene>
<evidence type="ECO:0000313" key="3">
    <source>
        <dbReference type="EMBL" id="CAG9185577.1"/>
    </source>
</evidence>
<protein>
    <recommendedName>
        <fullName evidence="2">NodB homology domain-containing protein</fullName>
    </recommendedName>
</protein>
<evidence type="ECO:0000256" key="1">
    <source>
        <dbReference type="ARBA" id="ARBA00022729"/>
    </source>
</evidence>
<evidence type="ECO:0000259" key="2">
    <source>
        <dbReference type="PROSITE" id="PS51677"/>
    </source>
</evidence>
<organism evidence="3 4">
    <name type="scientific">Cupriavidus pinatubonensis</name>
    <dbReference type="NCBI Taxonomy" id="248026"/>
    <lineage>
        <taxon>Bacteria</taxon>
        <taxon>Pseudomonadati</taxon>
        <taxon>Pseudomonadota</taxon>
        <taxon>Betaproteobacteria</taxon>
        <taxon>Burkholderiales</taxon>
        <taxon>Burkholderiaceae</taxon>
        <taxon>Cupriavidus</taxon>
    </lineage>
</organism>
<dbReference type="Proteomes" id="UP000701702">
    <property type="component" value="Unassembled WGS sequence"/>
</dbReference>
<dbReference type="InterPro" id="IPR051398">
    <property type="entry name" value="Polysacch_Deacetylase"/>
</dbReference>
<name>A0ABN7ZNG6_9BURK</name>
<dbReference type="PANTHER" id="PTHR34216">
    <property type="match status" value="1"/>
</dbReference>
<dbReference type="SUPFAM" id="SSF88713">
    <property type="entry name" value="Glycoside hydrolase/deacetylase"/>
    <property type="match status" value="1"/>
</dbReference>
<dbReference type="Gene3D" id="3.20.20.370">
    <property type="entry name" value="Glycoside hydrolase/deacetylase"/>
    <property type="match status" value="1"/>
</dbReference>
<keyword evidence="4" id="KW-1185">Reference proteome</keyword>
<dbReference type="PANTHER" id="PTHR34216:SF7">
    <property type="entry name" value="POLY-BETA-1,6-N-ACETYL-D-GLUCOSAMINE N-DEACETYLASE"/>
    <property type="match status" value="1"/>
</dbReference>
<comment type="caution">
    <text evidence="3">The sequence shown here is derived from an EMBL/GenBank/DDBJ whole genome shotgun (WGS) entry which is preliminary data.</text>
</comment>
<dbReference type="InterPro" id="IPR011330">
    <property type="entry name" value="Glyco_hydro/deAcase_b/a-brl"/>
</dbReference>
<dbReference type="Pfam" id="PF01522">
    <property type="entry name" value="Polysacc_deac_1"/>
    <property type="match status" value="1"/>
</dbReference>
<dbReference type="CDD" id="cd10918">
    <property type="entry name" value="CE4_NodB_like_5s_6s"/>
    <property type="match status" value="1"/>
</dbReference>